<name>A0A510JI05_9FUSO</name>
<dbReference type="RefSeq" id="WP_026745673.1">
    <property type="nucleotide sequence ID" value="NZ_AP019823.1"/>
</dbReference>
<evidence type="ECO:0000313" key="2">
    <source>
        <dbReference type="Proteomes" id="UP000321892"/>
    </source>
</evidence>
<gene>
    <name evidence="1" type="ORF">JCM16775_0728</name>
</gene>
<proteinExistence type="predicted"/>
<evidence type="ECO:0000313" key="1">
    <source>
        <dbReference type="EMBL" id="BBM38021.1"/>
    </source>
</evidence>
<sequence>MATSSFFKNLELSKEAAEELIKMTEEGFTVNKVPNLEINIISNPEEIKKFFEERDNKNLEFCI</sequence>
<accession>A0A510JI05</accession>
<dbReference type="EMBL" id="AP019823">
    <property type="protein sequence ID" value="BBM38021.1"/>
    <property type="molecule type" value="Genomic_DNA"/>
</dbReference>
<keyword evidence="2" id="KW-1185">Reference proteome</keyword>
<organism evidence="1 2">
    <name type="scientific">Leptotrichia hofstadii</name>
    <dbReference type="NCBI Taxonomy" id="157688"/>
    <lineage>
        <taxon>Bacteria</taxon>
        <taxon>Fusobacteriati</taxon>
        <taxon>Fusobacteriota</taxon>
        <taxon>Fusobacteriia</taxon>
        <taxon>Fusobacteriales</taxon>
        <taxon>Leptotrichiaceae</taxon>
        <taxon>Leptotrichia</taxon>
    </lineage>
</organism>
<reference evidence="1 2" key="1">
    <citation type="submission" date="2019-07" db="EMBL/GenBank/DDBJ databases">
        <title>Complete Genome Sequence of Leptotrichia hofstadii Strain JCM16775.</title>
        <authorList>
            <person name="Watanabe S."/>
            <person name="Cui L."/>
        </authorList>
    </citation>
    <scope>NUCLEOTIDE SEQUENCE [LARGE SCALE GENOMIC DNA]</scope>
    <source>
        <strain evidence="1 2">JCM16775</strain>
    </source>
</reference>
<dbReference type="AlphaFoldDB" id="A0A510JI05"/>
<dbReference type="Proteomes" id="UP000321892">
    <property type="component" value="Chromosome"/>
</dbReference>
<protein>
    <submittedName>
        <fullName evidence="1">Uncharacterized protein</fullName>
    </submittedName>
</protein>
<dbReference type="OrthoDB" id="82464at2"/>
<dbReference type="KEGG" id="lhf:JCM16775_0728"/>